<accession>A0A1B1V3F1</accession>
<keyword evidence="1" id="KW-0732">Signal</keyword>
<proteinExistence type="evidence at transcript level"/>
<dbReference type="EMBL" id="KX011350">
    <property type="protein sequence ID" value="ANW11429.1"/>
    <property type="molecule type" value="mRNA"/>
</dbReference>
<dbReference type="PROSITE" id="PS51257">
    <property type="entry name" value="PROKAR_LIPOPROTEIN"/>
    <property type="match status" value="1"/>
</dbReference>
<reference evidence="2" key="1">
    <citation type="journal article" date="2016" name="PLoS Negl. Trop. Dis.">
        <title>Molecular Diversity between Salivary Proteins from New World and Old World Sand Flies with Emphasis on Bichromomyia olmeca, the Sand Fly Vector of Leishmania mexicana in Mesoamerica.</title>
        <authorList>
            <person name="Abdeladhim M."/>
            <person name="V Coutinho-Abreu I."/>
            <person name="Townsend S."/>
            <person name="Pasos-Pinto S."/>
            <person name="Sanchez L."/>
            <person name="Rasouli M."/>
            <person name="B Guimaraes-Costa A."/>
            <person name="Aslan H."/>
            <person name="Francischetti I.M."/>
            <person name="Oliveira F."/>
            <person name="Becker I."/>
            <person name="Kamhawi S."/>
            <person name="Ribeiro J.M."/>
            <person name="Jochim R.C."/>
            <person name="Valenzuela J.G."/>
        </authorList>
    </citation>
    <scope>NUCLEOTIDE SEQUENCE</scope>
    <source>
        <tissue evidence="2">Salivary gland</tissue>
    </source>
</reference>
<evidence type="ECO:0000256" key="1">
    <source>
        <dbReference type="SAM" id="SignalP"/>
    </source>
</evidence>
<dbReference type="AlphaFoldDB" id="A0A1B1V3F1"/>
<protein>
    <submittedName>
        <fullName evidence="2">LolSALOa</fullName>
    </submittedName>
</protein>
<evidence type="ECO:0000313" key="2">
    <source>
        <dbReference type="EMBL" id="ANW11429.1"/>
    </source>
</evidence>
<organism evidence="2">
    <name type="scientific">Bichromomyia olmeca</name>
    <dbReference type="NCBI Taxonomy" id="715919"/>
    <lineage>
        <taxon>Eukaryota</taxon>
        <taxon>Metazoa</taxon>
        <taxon>Ecdysozoa</taxon>
        <taxon>Arthropoda</taxon>
        <taxon>Hexapoda</taxon>
        <taxon>Insecta</taxon>
        <taxon>Pterygota</taxon>
        <taxon>Neoptera</taxon>
        <taxon>Endopterygota</taxon>
        <taxon>Diptera</taxon>
        <taxon>Nematocera</taxon>
        <taxon>Psychodoidea</taxon>
        <taxon>Psychodidae</taxon>
        <taxon>Bichromomyia</taxon>
    </lineage>
</organism>
<feature type="signal peptide" evidence="1">
    <location>
        <begin position="1"/>
        <end position="22"/>
    </location>
</feature>
<sequence>MKLYSFVLVALFLLAGSYHVAGMSCEDALKSSFQSLEGECNSGARADAFLEFNPSESGLSAAGAAIAEKCIADAKAKPHAKCKRFADLYNCYLTSGICAHIS</sequence>
<feature type="chain" id="PRO_5008531063" evidence="1">
    <location>
        <begin position="23"/>
        <end position="102"/>
    </location>
</feature>
<name>A0A1B1V3F1_9DIPT</name>